<dbReference type="GO" id="GO:0000976">
    <property type="term" value="F:transcription cis-regulatory region binding"/>
    <property type="evidence" value="ECO:0007669"/>
    <property type="project" value="TreeGrafter"/>
</dbReference>
<dbReference type="InterPro" id="IPR010982">
    <property type="entry name" value="Lambda_DNA-bd_dom_sf"/>
</dbReference>
<evidence type="ECO:0000259" key="4">
    <source>
        <dbReference type="PROSITE" id="PS50932"/>
    </source>
</evidence>
<dbReference type="Pfam" id="PF00356">
    <property type="entry name" value="LacI"/>
    <property type="match status" value="1"/>
</dbReference>
<dbReference type="InterPro" id="IPR046335">
    <property type="entry name" value="LacI/GalR-like_sensor"/>
</dbReference>
<evidence type="ECO:0000256" key="3">
    <source>
        <dbReference type="ARBA" id="ARBA00023163"/>
    </source>
</evidence>
<accession>A0AAU1M3E5</accession>
<feature type="domain" description="HTH lacI-type" evidence="4">
    <location>
        <begin position="9"/>
        <end position="65"/>
    </location>
</feature>
<dbReference type="SUPFAM" id="SSF53822">
    <property type="entry name" value="Periplasmic binding protein-like I"/>
    <property type="match status" value="1"/>
</dbReference>
<evidence type="ECO:0000256" key="2">
    <source>
        <dbReference type="ARBA" id="ARBA00023125"/>
    </source>
</evidence>
<dbReference type="PROSITE" id="PS50932">
    <property type="entry name" value="HTH_LACI_2"/>
    <property type="match status" value="1"/>
</dbReference>
<keyword evidence="1" id="KW-0805">Transcription regulation</keyword>
<dbReference type="Pfam" id="PF13377">
    <property type="entry name" value="Peripla_BP_3"/>
    <property type="match status" value="1"/>
</dbReference>
<dbReference type="SMART" id="SM00354">
    <property type="entry name" value="HTH_LACI"/>
    <property type="match status" value="1"/>
</dbReference>
<keyword evidence="3" id="KW-0804">Transcription</keyword>
<gene>
    <name evidence="5" type="ORF">OG222_33815</name>
</gene>
<dbReference type="PANTHER" id="PTHR30146:SF153">
    <property type="entry name" value="LACTOSE OPERON REPRESSOR"/>
    <property type="match status" value="1"/>
</dbReference>
<reference evidence="5" key="1">
    <citation type="submission" date="2022-10" db="EMBL/GenBank/DDBJ databases">
        <title>The complete genomes of actinobacterial strains from the NBC collection.</title>
        <authorList>
            <person name="Joergensen T.S."/>
            <person name="Alvarez Arevalo M."/>
            <person name="Sterndorff E.B."/>
            <person name="Faurdal D."/>
            <person name="Vuksanovic O."/>
            <person name="Mourched A.-S."/>
            <person name="Charusanti P."/>
            <person name="Shaw S."/>
            <person name="Blin K."/>
            <person name="Weber T."/>
        </authorList>
    </citation>
    <scope>NUCLEOTIDE SEQUENCE</scope>
    <source>
        <strain evidence="5">NBC_00148</strain>
    </source>
</reference>
<keyword evidence="2" id="KW-0238">DNA-binding</keyword>
<dbReference type="InterPro" id="IPR000843">
    <property type="entry name" value="HTH_LacI"/>
</dbReference>
<dbReference type="InterPro" id="IPR028082">
    <property type="entry name" value="Peripla_BP_I"/>
</dbReference>
<dbReference type="GO" id="GO:0003700">
    <property type="term" value="F:DNA-binding transcription factor activity"/>
    <property type="evidence" value="ECO:0007669"/>
    <property type="project" value="TreeGrafter"/>
</dbReference>
<dbReference type="SUPFAM" id="SSF47413">
    <property type="entry name" value="lambda repressor-like DNA-binding domains"/>
    <property type="match status" value="1"/>
</dbReference>
<evidence type="ECO:0000256" key="1">
    <source>
        <dbReference type="ARBA" id="ARBA00023015"/>
    </source>
</evidence>
<dbReference type="PANTHER" id="PTHR30146">
    <property type="entry name" value="LACI-RELATED TRANSCRIPTIONAL REPRESSOR"/>
    <property type="match status" value="1"/>
</dbReference>
<proteinExistence type="predicted"/>
<dbReference type="EMBL" id="CP108169">
    <property type="protein sequence ID" value="WTQ77819.1"/>
    <property type="molecule type" value="Genomic_DNA"/>
</dbReference>
<name>A0AAU1M3E5_9ACTN</name>
<protein>
    <submittedName>
        <fullName evidence="5">LacI family transcriptional regulator</fullName>
    </submittedName>
</protein>
<dbReference type="Gene3D" id="3.40.50.2300">
    <property type="match status" value="2"/>
</dbReference>
<dbReference type="CDD" id="cd01392">
    <property type="entry name" value="HTH_LacI"/>
    <property type="match status" value="1"/>
</dbReference>
<sequence length="346" mass="35949">MNPATGRAPTSADVARLAGVSRSTVSLVVNAVPNSRIAQPTRERVLAAVQELGYAPDVSARQLRAGTSRLVLMPLPQLPRGVMVDATVEHLSEKLGDSGLTLLVHGDRRSTGMAAARMWAELRPAAVLVAADRCTKSSVALLRRAGTEVLMIAAGPVPWADTLEFDQGRVGEAAAAHLLSVGHRRLAAIVPAGALGGLGHARAAGLESAARAAGAHSEEIVMEATHESAAAAAAAVRRPGGPTAVFTYNDEYGALLHRALGDQGATMPDDVALVGADNLPIAAYLRPALSSVALDPVEMADHMCHAIRSLLDRPTRSEALLDRPARPEALVAGVLATPLLVRRETS</sequence>
<dbReference type="Gene3D" id="1.10.260.40">
    <property type="entry name" value="lambda repressor-like DNA-binding domains"/>
    <property type="match status" value="1"/>
</dbReference>
<evidence type="ECO:0000313" key="5">
    <source>
        <dbReference type="EMBL" id="WTQ77819.1"/>
    </source>
</evidence>
<organism evidence="5">
    <name type="scientific">Streptomyces sp. NBC_00148</name>
    <dbReference type="NCBI Taxonomy" id="2903626"/>
    <lineage>
        <taxon>Bacteria</taxon>
        <taxon>Bacillati</taxon>
        <taxon>Actinomycetota</taxon>
        <taxon>Actinomycetes</taxon>
        <taxon>Kitasatosporales</taxon>
        <taxon>Streptomycetaceae</taxon>
        <taxon>Streptomyces</taxon>
    </lineage>
</organism>
<dbReference type="AlphaFoldDB" id="A0AAU1M3E5"/>